<evidence type="ECO:0000256" key="1">
    <source>
        <dbReference type="SAM" id="MobiDB-lite"/>
    </source>
</evidence>
<evidence type="ECO:0000313" key="3">
    <source>
        <dbReference type="Proteomes" id="UP000503278"/>
    </source>
</evidence>
<dbReference type="EMBL" id="CP051682">
    <property type="protein sequence ID" value="QJD95206.1"/>
    <property type="molecule type" value="Genomic_DNA"/>
</dbReference>
<keyword evidence="3" id="KW-1185">Reference proteome</keyword>
<reference evidence="2 3" key="1">
    <citation type="submission" date="2020-04" db="EMBL/GenBank/DDBJ databases">
        <title>Genome sequencing of novel species.</title>
        <authorList>
            <person name="Heo J."/>
            <person name="Kim S.-J."/>
            <person name="Kim J.-S."/>
            <person name="Hong S.-B."/>
            <person name="Kwon S.-W."/>
        </authorList>
    </citation>
    <scope>NUCLEOTIDE SEQUENCE [LARGE SCALE GENOMIC DNA]</scope>
    <source>
        <strain evidence="2 3">F39-2</strain>
    </source>
</reference>
<proteinExistence type="predicted"/>
<organism evidence="2 3">
    <name type="scientific">Mucilaginibacter robiniae</name>
    <dbReference type="NCBI Taxonomy" id="2728022"/>
    <lineage>
        <taxon>Bacteria</taxon>
        <taxon>Pseudomonadati</taxon>
        <taxon>Bacteroidota</taxon>
        <taxon>Sphingobacteriia</taxon>
        <taxon>Sphingobacteriales</taxon>
        <taxon>Sphingobacteriaceae</taxon>
        <taxon>Mucilaginibacter</taxon>
    </lineage>
</organism>
<dbReference type="KEGG" id="mrob:HH214_04590"/>
<accession>A0A7L5E4C9</accession>
<feature type="region of interest" description="Disordered" evidence="1">
    <location>
        <begin position="1"/>
        <end position="159"/>
    </location>
</feature>
<feature type="compositionally biased region" description="Basic and acidic residues" evidence="1">
    <location>
        <begin position="134"/>
        <end position="159"/>
    </location>
</feature>
<dbReference type="AlphaFoldDB" id="A0A7L5E4C9"/>
<sequence>MKNDDTFYPGFNDENLDRDKKMKDDLDGNPAAHDLKYDPDTDSYEIQVESDDPDYDPPALFDTAAPSGSDFDSSYDEANPYDTLGEYDKNRSLETDADQLGMHIDDGKITELDPVDEMLARTPEDDRDDLDEEGYPKNDSDINGADKDVNGSDDNEYLK</sequence>
<feature type="compositionally biased region" description="Basic and acidic residues" evidence="1">
    <location>
        <begin position="15"/>
        <end position="26"/>
    </location>
</feature>
<name>A0A7L5E4C9_9SPHI</name>
<evidence type="ECO:0000313" key="2">
    <source>
        <dbReference type="EMBL" id="QJD95206.1"/>
    </source>
</evidence>
<feature type="compositionally biased region" description="Acidic residues" evidence="1">
    <location>
        <begin position="40"/>
        <end position="55"/>
    </location>
</feature>
<dbReference type="RefSeq" id="WP_169606223.1">
    <property type="nucleotide sequence ID" value="NZ_CP051682.1"/>
</dbReference>
<dbReference type="Proteomes" id="UP000503278">
    <property type="component" value="Chromosome"/>
</dbReference>
<protein>
    <submittedName>
        <fullName evidence="2">Uncharacterized protein</fullName>
    </submittedName>
</protein>
<gene>
    <name evidence="2" type="ORF">HH214_04590</name>
</gene>